<keyword evidence="2" id="KW-1185">Reference proteome</keyword>
<sequence length="75" mass="8414">MGRVRLKAEEKPRPACCQTSQVTSCPLLTGQPIPKKLRRQKLLKEVTITDLSQGYLLPSADWAAYPQETQKTKTS</sequence>
<protein>
    <submittedName>
        <fullName evidence="1">Uncharacterized protein</fullName>
    </submittedName>
</protein>
<evidence type="ECO:0000313" key="2">
    <source>
        <dbReference type="Proteomes" id="UP001283361"/>
    </source>
</evidence>
<name>A0AAE0YQS2_9GAST</name>
<dbReference type="AlphaFoldDB" id="A0AAE0YQS2"/>
<comment type="caution">
    <text evidence="1">The sequence shown here is derived from an EMBL/GenBank/DDBJ whole genome shotgun (WGS) entry which is preliminary data.</text>
</comment>
<evidence type="ECO:0000313" key="1">
    <source>
        <dbReference type="EMBL" id="KAK3755033.1"/>
    </source>
</evidence>
<gene>
    <name evidence="1" type="ORF">RRG08_039312</name>
</gene>
<reference evidence="1" key="1">
    <citation type="journal article" date="2023" name="G3 (Bethesda)">
        <title>A reference genome for the long-term kleptoplast-retaining sea slug Elysia crispata morphotype clarki.</title>
        <authorList>
            <person name="Eastman K.E."/>
            <person name="Pendleton A.L."/>
            <person name="Shaikh M.A."/>
            <person name="Suttiyut T."/>
            <person name="Ogas R."/>
            <person name="Tomko P."/>
            <person name="Gavelis G."/>
            <person name="Widhalm J.R."/>
            <person name="Wisecaver J.H."/>
        </authorList>
    </citation>
    <scope>NUCLEOTIDE SEQUENCE</scope>
    <source>
        <strain evidence="1">ECLA1</strain>
    </source>
</reference>
<organism evidence="1 2">
    <name type="scientific">Elysia crispata</name>
    <name type="common">lettuce slug</name>
    <dbReference type="NCBI Taxonomy" id="231223"/>
    <lineage>
        <taxon>Eukaryota</taxon>
        <taxon>Metazoa</taxon>
        <taxon>Spiralia</taxon>
        <taxon>Lophotrochozoa</taxon>
        <taxon>Mollusca</taxon>
        <taxon>Gastropoda</taxon>
        <taxon>Heterobranchia</taxon>
        <taxon>Euthyneura</taxon>
        <taxon>Panpulmonata</taxon>
        <taxon>Sacoglossa</taxon>
        <taxon>Placobranchoidea</taxon>
        <taxon>Plakobranchidae</taxon>
        <taxon>Elysia</taxon>
    </lineage>
</organism>
<dbReference type="EMBL" id="JAWDGP010005611">
    <property type="protein sequence ID" value="KAK3755033.1"/>
    <property type="molecule type" value="Genomic_DNA"/>
</dbReference>
<accession>A0AAE0YQS2</accession>
<proteinExistence type="predicted"/>
<dbReference type="Proteomes" id="UP001283361">
    <property type="component" value="Unassembled WGS sequence"/>
</dbReference>